<dbReference type="STRING" id="580166.AUP43_09750"/>
<feature type="region of interest" description="Disordered" evidence="1">
    <location>
        <begin position="1"/>
        <end position="23"/>
    </location>
</feature>
<keyword evidence="2" id="KW-0812">Transmembrane</keyword>
<dbReference type="AlphaFoldDB" id="A0A154W2M2"/>
<evidence type="ECO:0000256" key="2">
    <source>
        <dbReference type="SAM" id="Phobius"/>
    </source>
</evidence>
<name>A0A154W2M2_9PROT</name>
<evidence type="ECO:0000256" key="1">
    <source>
        <dbReference type="SAM" id="MobiDB-lite"/>
    </source>
</evidence>
<sequence length="248" mass="26683">MPMPRSADLPADLPAANGTASGNTEPTVLGCVDAIDGDRLFGWAWMPDRAEHRVSLRILLDGKEAARLTADQSRADLLQHNIGDGSHAFEYRDPTGKPLLGRTLSVLPEGTTEGLPIIGQAASATNIVNLFERLIQLEKAIVKVAGSTRASTTPDGKLSDVTAELERLSRDIRAHDGALLRLDETGNRMLTDQDMTLLEARMRRSFFFYMAFTWVAVALGFAAGIGFAAASSGGWPAIFSRIAGWFAA</sequence>
<keyword evidence="2" id="KW-0472">Membrane</keyword>
<proteinExistence type="predicted"/>
<accession>A0A154W2M2</accession>
<evidence type="ECO:0000313" key="3">
    <source>
        <dbReference type="EMBL" id="KZD07804.1"/>
    </source>
</evidence>
<evidence type="ECO:0008006" key="5">
    <source>
        <dbReference type="Google" id="ProtNLM"/>
    </source>
</evidence>
<comment type="caution">
    <text evidence="3">The sequence shown here is derived from an EMBL/GenBank/DDBJ whole genome shotgun (WGS) entry which is preliminary data.</text>
</comment>
<organism evidence="3 4">
    <name type="scientific">Oceanibaculum pacificum</name>
    <dbReference type="NCBI Taxonomy" id="580166"/>
    <lineage>
        <taxon>Bacteria</taxon>
        <taxon>Pseudomonadati</taxon>
        <taxon>Pseudomonadota</taxon>
        <taxon>Alphaproteobacteria</taxon>
        <taxon>Rhodospirillales</taxon>
        <taxon>Oceanibaculaceae</taxon>
        <taxon>Oceanibaculum</taxon>
    </lineage>
</organism>
<keyword evidence="4" id="KW-1185">Reference proteome</keyword>
<protein>
    <recommendedName>
        <fullName evidence="5">Membrane-anchored protein</fullName>
    </recommendedName>
</protein>
<keyword evidence="2" id="KW-1133">Transmembrane helix</keyword>
<gene>
    <name evidence="3" type="ORF">AUP43_09750</name>
</gene>
<dbReference type="EMBL" id="LPXN01000112">
    <property type="protein sequence ID" value="KZD07804.1"/>
    <property type="molecule type" value="Genomic_DNA"/>
</dbReference>
<feature type="transmembrane region" description="Helical" evidence="2">
    <location>
        <begin position="206"/>
        <end position="230"/>
    </location>
</feature>
<evidence type="ECO:0000313" key="4">
    <source>
        <dbReference type="Proteomes" id="UP000076400"/>
    </source>
</evidence>
<dbReference type="Proteomes" id="UP000076400">
    <property type="component" value="Unassembled WGS sequence"/>
</dbReference>
<reference evidence="3 4" key="1">
    <citation type="submission" date="2015-12" db="EMBL/GenBank/DDBJ databases">
        <title>Genome sequence of Oceanibaculum pacificum MCCC 1A02656.</title>
        <authorList>
            <person name="Lu L."/>
            <person name="Lai Q."/>
            <person name="Shao Z."/>
            <person name="Qian P."/>
        </authorList>
    </citation>
    <scope>NUCLEOTIDE SEQUENCE [LARGE SCALE GENOMIC DNA]</scope>
    <source>
        <strain evidence="3 4">MCCC 1A02656</strain>
    </source>
</reference>